<evidence type="ECO:0000256" key="4">
    <source>
        <dbReference type="ARBA" id="ARBA00023136"/>
    </source>
</evidence>
<evidence type="ECO:0000259" key="6">
    <source>
        <dbReference type="PROSITE" id="PS50262"/>
    </source>
</evidence>
<feature type="domain" description="G-protein coupled receptors family 1 profile" evidence="6">
    <location>
        <begin position="1"/>
        <end position="182"/>
    </location>
</feature>
<evidence type="ECO:0000256" key="5">
    <source>
        <dbReference type="SAM" id="Phobius"/>
    </source>
</evidence>
<feature type="transmembrane region" description="Helical" evidence="5">
    <location>
        <begin position="79"/>
        <end position="102"/>
    </location>
</feature>
<organism evidence="7">
    <name type="scientific">Strongyloides stercoralis</name>
    <name type="common">Threadworm</name>
    <dbReference type="NCBI Taxonomy" id="6248"/>
    <lineage>
        <taxon>Eukaryota</taxon>
        <taxon>Metazoa</taxon>
        <taxon>Ecdysozoa</taxon>
        <taxon>Nematoda</taxon>
        <taxon>Chromadorea</taxon>
        <taxon>Rhabditida</taxon>
        <taxon>Tylenchina</taxon>
        <taxon>Panagrolaimomorpha</taxon>
        <taxon>Strongyloidoidea</taxon>
        <taxon>Strongyloididae</taxon>
        <taxon>Strongyloides</taxon>
    </lineage>
</organism>
<protein>
    <submittedName>
        <fullName evidence="7">G_PROTEIN_RECEP_F1_2 domain-containing protein</fullName>
    </submittedName>
</protein>
<comment type="subcellular location">
    <subcellularLocation>
        <location evidence="1">Membrane</location>
    </subcellularLocation>
</comment>
<feature type="transmembrane region" description="Helical" evidence="5">
    <location>
        <begin position="166"/>
        <end position="185"/>
    </location>
</feature>
<keyword evidence="4 5" id="KW-0472">Membrane</keyword>
<dbReference type="GO" id="GO:0016020">
    <property type="term" value="C:membrane"/>
    <property type="evidence" value="ECO:0007669"/>
    <property type="project" value="UniProtKB-SubCell"/>
</dbReference>
<dbReference type="SUPFAM" id="SSF81321">
    <property type="entry name" value="Family A G protein-coupled receptor-like"/>
    <property type="match status" value="1"/>
</dbReference>
<dbReference type="AlphaFoldDB" id="A0A0K0ELQ9"/>
<keyword evidence="3 5" id="KW-1133">Transmembrane helix</keyword>
<reference evidence="7" key="1">
    <citation type="submission" date="2015-08" db="UniProtKB">
        <authorList>
            <consortium name="WormBaseParasite"/>
        </authorList>
    </citation>
    <scope>IDENTIFICATION</scope>
</reference>
<keyword evidence="2 5" id="KW-0812">Transmembrane</keyword>
<sequence length="210" mass="24843">MIGKYIIVCKKKSLTKTIIFLIFLYLLIVSSIPAMFSFIAINKTVPEKLLHNFSLKKYENSMLEINSYISCSYLYSTSFHLMIGSVFLFFIINYTLIIVLYIKYHLHIRKFFSIMSNHTKQMNKQFKRLLLFQSVIPIVTMSIPTIYNIIKFFVNYNKKGLFFESVLNEIVTTNGFINPLIYLLINQRKKLKKLLKDCIINLKKKNKIYI</sequence>
<evidence type="ECO:0000256" key="3">
    <source>
        <dbReference type="ARBA" id="ARBA00022989"/>
    </source>
</evidence>
<dbReference type="Gene3D" id="1.20.1070.10">
    <property type="entry name" value="Rhodopsin 7-helix transmembrane proteins"/>
    <property type="match status" value="1"/>
</dbReference>
<accession>A0A0K0ELQ9</accession>
<feature type="transmembrane region" description="Helical" evidence="5">
    <location>
        <begin position="129"/>
        <end position="154"/>
    </location>
</feature>
<dbReference type="InterPro" id="IPR019422">
    <property type="entry name" value="7TM_GPCR_serpentine_rcpt_Srh"/>
</dbReference>
<evidence type="ECO:0000313" key="7">
    <source>
        <dbReference type="WBParaSite" id="SSTP_0001040050.1"/>
    </source>
</evidence>
<name>A0A0K0ELQ9_STRER</name>
<dbReference type="WBParaSite" id="SSTP_0001040050.1">
    <property type="protein sequence ID" value="SSTP_0001040050.1"/>
    <property type="gene ID" value="SSTP_0001040050"/>
</dbReference>
<feature type="transmembrane region" description="Helical" evidence="5">
    <location>
        <begin position="20"/>
        <end position="41"/>
    </location>
</feature>
<evidence type="ECO:0000256" key="2">
    <source>
        <dbReference type="ARBA" id="ARBA00022692"/>
    </source>
</evidence>
<evidence type="ECO:0000256" key="1">
    <source>
        <dbReference type="ARBA" id="ARBA00004370"/>
    </source>
</evidence>
<dbReference type="InterPro" id="IPR017452">
    <property type="entry name" value="GPCR_Rhodpsn_7TM"/>
</dbReference>
<dbReference type="Pfam" id="PF10318">
    <property type="entry name" value="7TM_GPCR_Srh"/>
    <property type="match status" value="1"/>
</dbReference>
<dbReference type="PROSITE" id="PS50262">
    <property type="entry name" value="G_PROTEIN_RECEP_F1_2"/>
    <property type="match status" value="1"/>
</dbReference>
<proteinExistence type="predicted"/>